<dbReference type="RefSeq" id="WP_121975097.1">
    <property type="nucleotide sequence ID" value="NZ_OOGT01000161.1"/>
</dbReference>
<sequence>MAKLNAAESIRGIACLAVVFSHLSLTFYPYLHHFDLDQKPENQWVYMIHHSPFGFWYSGTAAVFVFFVLSGFVLSYSICRSQNIPKKIEIMAVKRYPRLAIPVFLSCILAWATKKFVEIDASGVNAWFQSYVDQPLSLGKAIYEGSIGSFLFAASDSNWVLWTMQIELFGSFLLFLLLFLYQYNKNLFFIASIAFPVAAYFKDETFFFGMSSFVIGIYIYLYGKSVKFAVALPMFIVGLYLAGAHNTSHAYTWIQRYLGEKTYDYCNFLSGFFIVYSVLMSAKLSDILDKKLFVWLGKLSFSIYLLHMVMIYLVCVPVFNLLLQAHFSFDLAVISSIMICMAVTLFFAHFYSEYVDSFAINISNKLAKLLVNKP</sequence>
<dbReference type="AlphaFoldDB" id="A0A2U3N1Z1"/>
<dbReference type="EMBL" id="OOGT01000161">
    <property type="protein sequence ID" value="SPL71678.1"/>
    <property type="molecule type" value="Genomic_DNA"/>
</dbReference>
<evidence type="ECO:0000313" key="4">
    <source>
        <dbReference type="Proteomes" id="UP000245974"/>
    </source>
</evidence>
<feature type="domain" description="Acyltransferase 3" evidence="2">
    <location>
        <begin position="8"/>
        <end position="344"/>
    </location>
</feature>
<dbReference type="InParanoid" id="A0A2U3N1Z1"/>
<feature type="transmembrane region" description="Helical" evidence="1">
    <location>
        <begin position="159"/>
        <end position="180"/>
    </location>
</feature>
<feature type="transmembrane region" description="Helical" evidence="1">
    <location>
        <begin position="302"/>
        <end position="322"/>
    </location>
</feature>
<evidence type="ECO:0000256" key="1">
    <source>
        <dbReference type="SAM" id="Phobius"/>
    </source>
</evidence>
<protein>
    <submittedName>
        <fullName evidence="3">Acyltransferase family protein</fullName>
    </submittedName>
</protein>
<evidence type="ECO:0000313" key="3">
    <source>
        <dbReference type="EMBL" id="SPL71678.1"/>
    </source>
</evidence>
<accession>A0A2U3N1Z1</accession>
<dbReference type="Proteomes" id="UP000245974">
    <property type="component" value="Unassembled WGS sequence"/>
</dbReference>
<feature type="transmembrane region" description="Helical" evidence="1">
    <location>
        <begin position="12"/>
        <end position="31"/>
    </location>
</feature>
<keyword evidence="1" id="KW-1133">Transmembrane helix</keyword>
<dbReference type="PANTHER" id="PTHR23028">
    <property type="entry name" value="ACETYLTRANSFERASE"/>
    <property type="match status" value="1"/>
</dbReference>
<feature type="transmembrane region" description="Helical" evidence="1">
    <location>
        <begin position="55"/>
        <end position="78"/>
    </location>
</feature>
<dbReference type="OrthoDB" id="9767863at2"/>
<dbReference type="InterPro" id="IPR002656">
    <property type="entry name" value="Acyl_transf_3_dom"/>
</dbReference>
<keyword evidence="1" id="KW-0812">Transmembrane</keyword>
<feature type="transmembrane region" description="Helical" evidence="1">
    <location>
        <begin position="187"/>
        <end position="220"/>
    </location>
</feature>
<dbReference type="Pfam" id="PF01757">
    <property type="entry name" value="Acyl_transf_3"/>
    <property type="match status" value="1"/>
</dbReference>
<dbReference type="InterPro" id="IPR050879">
    <property type="entry name" value="Acyltransferase_3"/>
</dbReference>
<keyword evidence="3" id="KW-0012">Acyltransferase</keyword>
<keyword evidence="1" id="KW-0472">Membrane</keyword>
<name>A0A2U3N1Z1_9GAMM</name>
<keyword evidence="3" id="KW-0808">Transferase</keyword>
<dbReference type="PANTHER" id="PTHR23028:SF134">
    <property type="entry name" value="PUTATIVE (AFU_ORTHOLOGUE AFUA_4G08520)-RELATED"/>
    <property type="match status" value="1"/>
</dbReference>
<feature type="transmembrane region" description="Helical" evidence="1">
    <location>
        <begin position="99"/>
        <end position="117"/>
    </location>
</feature>
<feature type="transmembrane region" description="Helical" evidence="1">
    <location>
        <begin position="226"/>
        <end position="244"/>
    </location>
</feature>
<evidence type="ECO:0000259" key="2">
    <source>
        <dbReference type="Pfam" id="PF01757"/>
    </source>
</evidence>
<proteinExistence type="predicted"/>
<feature type="transmembrane region" description="Helical" evidence="1">
    <location>
        <begin position="329"/>
        <end position="351"/>
    </location>
</feature>
<organism evidence="3 4">
    <name type="scientific">Acinetobacter stercoris</name>
    <dbReference type="NCBI Taxonomy" id="2126983"/>
    <lineage>
        <taxon>Bacteria</taxon>
        <taxon>Pseudomonadati</taxon>
        <taxon>Pseudomonadota</taxon>
        <taxon>Gammaproteobacteria</taxon>
        <taxon>Moraxellales</taxon>
        <taxon>Moraxellaceae</taxon>
        <taxon>Acinetobacter</taxon>
    </lineage>
</organism>
<gene>
    <name evidence="3" type="ORF">KPC_2856</name>
</gene>
<feature type="transmembrane region" description="Helical" evidence="1">
    <location>
        <begin position="265"/>
        <end position="282"/>
    </location>
</feature>
<reference evidence="4" key="1">
    <citation type="submission" date="2018-03" db="EMBL/GenBank/DDBJ databases">
        <authorList>
            <person name="Blom J."/>
        </authorList>
    </citation>
    <scope>NUCLEOTIDE SEQUENCE [LARGE SCALE GENOMIC DNA]</scope>
    <source>
        <strain evidence="4">KPC-SM-21</strain>
    </source>
</reference>
<keyword evidence="4" id="KW-1185">Reference proteome</keyword>
<dbReference type="GO" id="GO:0016747">
    <property type="term" value="F:acyltransferase activity, transferring groups other than amino-acyl groups"/>
    <property type="evidence" value="ECO:0007669"/>
    <property type="project" value="InterPro"/>
</dbReference>